<dbReference type="OrthoDB" id="8211253at2"/>
<comment type="caution">
    <text evidence="2">The sequence shown here is derived from an EMBL/GenBank/DDBJ whole genome shotgun (WGS) entry which is preliminary data.</text>
</comment>
<evidence type="ECO:0000313" key="2">
    <source>
        <dbReference type="EMBL" id="RIX79613.1"/>
    </source>
</evidence>
<protein>
    <submittedName>
        <fullName evidence="2">Uncharacterized protein</fullName>
    </submittedName>
</protein>
<dbReference type="SUPFAM" id="SSF52540">
    <property type="entry name" value="P-loop containing nucleoside triphosphate hydrolases"/>
    <property type="match status" value="1"/>
</dbReference>
<name>A0A9X8D4S0_9BURK</name>
<dbReference type="AlphaFoldDB" id="A0A9X8D4S0"/>
<dbReference type="Gene3D" id="3.40.50.300">
    <property type="entry name" value="P-loop containing nucleotide triphosphate hydrolases"/>
    <property type="match status" value="1"/>
</dbReference>
<keyword evidence="3" id="KW-1185">Reference proteome</keyword>
<gene>
    <name evidence="2" type="ORF">D3H34_14160</name>
</gene>
<dbReference type="EMBL" id="QXMN01000015">
    <property type="protein sequence ID" value="RIX79613.1"/>
    <property type="molecule type" value="Genomic_DNA"/>
</dbReference>
<proteinExistence type="predicted"/>
<dbReference type="Proteomes" id="UP000265619">
    <property type="component" value="Unassembled WGS sequence"/>
</dbReference>
<feature type="region of interest" description="Disordered" evidence="1">
    <location>
        <begin position="1"/>
        <end position="32"/>
    </location>
</feature>
<reference evidence="2 3" key="1">
    <citation type="submission" date="2018-09" db="EMBL/GenBank/DDBJ databases">
        <title>Acidovorax cavernicola nov. sp. isolated from Gruta de las Maravillas (Aracena, Spain).</title>
        <authorList>
            <person name="Jurado V."/>
            <person name="Gutierrez-Patricio S."/>
            <person name="Gonzalez-Pimentel J.L."/>
            <person name="Miller A.Z."/>
            <person name="Laiz L."/>
            <person name="Saiz-Jimenez C."/>
        </authorList>
    </citation>
    <scope>NUCLEOTIDE SEQUENCE [LARGE SCALE GENOMIC DNA]</scope>
    <source>
        <strain evidence="2 3">1011MAR4D40.2</strain>
    </source>
</reference>
<sequence>MGSGGYHHHGDPATEVLQDRGNGCSPTDQRLGQTNEGRAVKLILVEGVPGVGKTTLAEQLCTFAVSYGHQAVWSQEEERSHPVHPISLTASRAQPGFAARCLQNWRMFVEQAQSAHGLCILEGSAFQSTVRFLMEQEREDVLRYIGAFERIVSVVSPVLIYLRPEDATDHSRGIATHRGEIWSAKVSRYL</sequence>
<organism evidence="2 3">
    <name type="scientific">Acidovorax cavernicola</name>
    <dbReference type="NCBI Taxonomy" id="1675792"/>
    <lineage>
        <taxon>Bacteria</taxon>
        <taxon>Pseudomonadati</taxon>
        <taxon>Pseudomonadota</taxon>
        <taxon>Betaproteobacteria</taxon>
        <taxon>Burkholderiales</taxon>
        <taxon>Comamonadaceae</taxon>
        <taxon>Acidovorax</taxon>
    </lineage>
</organism>
<evidence type="ECO:0000256" key="1">
    <source>
        <dbReference type="SAM" id="MobiDB-lite"/>
    </source>
</evidence>
<accession>A0A9X8D4S0</accession>
<evidence type="ECO:0000313" key="3">
    <source>
        <dbReference type="Proteomes" id="UP000265619"/>
    </source>
</evidence>
<dbReference type="InterPro" id="IPR027417">
    <property type="entry name" value="P-loop_NTPase"/>
</dbReference>